<organism evidence="1 2">
    <name type="scientific">Calothrix parietina FACHB-288</name>
    <dbReference type="NCBI Taxonomy" id="2692896"/>
    <lineage>
        <taxon>Bacteria</taxon>
        <taxon>Bacillati</taxon>
        <taxon>Cyanobacteriota</taxon>
        <taxon>Cyanophyceae</taxon>
        <taxon>Nostocales</taxon>
        <taxon>Calotrichaceae</taxon>
        <taxon>Calothrix</taxon>
    </lineage>
</organism>
<comment type="caution">
    <text evidence="1">The sequence shown here is derived from an EMBL/GenBank/DDBJ whole genome shotgun (WGS) entry which is preliminary data.</text>
</comment>
<accession>A0ABR8AJ28</accession>
<proteinExistence type="predicted"/>
<dbReference type="RefSeq" id="WP_190550277.1">
    <property type="nucleotide sequence ID" value="NZ_CAWPNO010000111.1"/>
</dbReference>
<reference evidence="1 2" key="1">
    <citation type="journal article" date="2020" name="ISME J.">
        <title>Comparative genomics reveals insights into cyanobacterial evolution and habitat adaptation.</title>
        <authorList>
            <person name="Chen M.Y."/>
            <person name="Teng W.K."/>
            <person name="Zhao L."/>
            <person name="Hu C.X."/>
            <person name="Zhou Y.K."/>
            <person name="Han B.P."/>
            <person name="Song L.R."/>
            <person name="Shu W.S."/>
        </authorList>
    </citation>
    <scope>NUCLEOTIDE SEQUENCE [LARGE SCALE GENOMIC DNA]</scope>
    <source>
        <strain evidence="1 2">FACHB-288</strain>
    </source>
</reference>
<dbReference type="EMBL" id="JACJQH010000074">
    <property type="protein sequence ID" value="MBD2200022.1"/>
    <property type="molecule type" value="Genomic_DNA"/>
</dbReference>
<evidence type="ECO:0000313" key="2">
    <source>
        <dbReference type="Proteomes" id="UP000658514"/>
    </source>
</evidence>
<name>A0ABR8AJ28_9CYAN</name>
<evidence type="ECO:0000313" key="1">
    <source>
        <dbReference type="EMBL" id="MBD2200022.1"/>
    </source>
</evidence>
<keyword evidence="2" id="KW-1185">Reference proteome</keyword>
<gene>
    <name evidence="1" type="ORF">H6G24_31910</name>
</gene>
<dbReference type="Proteomes" id="UP000658514">
    <property type="component" value="Unassembled WGS sequence"/>
</dbReference>
<protein>
    <submittedName>
        <fullName evidence="1">Uncharacterized protein</fullName>
    </submittedName>
</protein>
<sequence length="88" mass="9883">MVQQIRSNQPQYVCMIPIESLTGNQEEEIMTFGVSQHKVKRKAEQLLASTYGCNSAQVQELMLLAKIELITPWCTPTQPTQDELGSSN</sequence>